<evidence type="ECO:0000313" key="2">
    <source>
        <dbReference type="EMBL" id="KAG5304461.1"/>
    </source>
</evidence>
<dbReference type="AlphaFoldDB" id="A0A8H7Z816"/>
<reference evidence="2 3" key="1">
    <citation type="submission" date="2021-01" db="EMBL/GenBank/DDBJ databases">
        <title>Chromosome-level genome assembly of a human fungal pathogen reveals clustering of transcriptionally co-regulated genes.</title>
        <authorList>
            <person name="Voorhies M."/>
            <person name="Cohen S."/>
            <person name="Shea T.P."/>
            <person name="Petrus S."/>
            <person name="Munoz J.F."/>
            <person name="Poplawski S."/>
            <person name="Goldman W.E."/>
            <person name="Michael T."/>
            <person name="Cuomo C.A."/>
            <person name="Sil A."/>
            <person name="Beyhan S."/>
        </authorList>
    </citation>
    <scope>NUCLEOTIDE SEQUENCE [LARGE SCALE GENOMIC DNA]</scope>
    <source>
        <strain evidence="2 3">G184AR</strain>
    </source>
</reference>
<organism evidence="2 3">
    <name type="scientific">Ajellomyces capsulatus</name>
    <name type="common">Darling's disease fungus</name>
    <name type="synonym">Histoplasma capsulatum</name>
    <dbReference type="NCBI Taxonomy" id="5037"/>
    <lineage>
        <taxon>Eukaryota</taxon>
        <taxon>Fungi</taxon>
        <taxon>Dikarya</taxon>
        <taxon>Ascomycota</taxon>
        <taxon>Pezizomycotina</taxon>
        <taxon>Eurotiomycetes</taxon>
        <taxon>Eurotiomycetidae</taxon>
        <taxon>Onygenales</taxon>
        <taxon>Ajellomycetaceae</taxon>
        <taxon>Histoplasma</taxon>
    </lineage>
</organism>
<evidence type="ECO:0008006" key="4">
    <source>
        <dbReference type="Google" id="ProtNLM"/>
    </source>
</evidence>
<protein>
    <recommendedName>
        <fullName evidence="4">MARVEL domain-containing protein</fullName>
    </recommendedName>
</protein>
<proteinExistence type="predicted"/>
<keyword evidence="1" id="KW-1133">Transmembrane helix</keyword>
<dbReference type="EMBL" id="JAEVHI010000001">
    <property type="protein sequence ID" value="KAG5304461.1"/>
    <property type="molecule type" value="Genomic_DNA"/>
</dbReference>
<gene>
    <name evidence="2" type="ORF">I7I52_02799</name>
</gene>
<accession>A0A8H7Z816</accession>
<evidence type="ECO:0000313" key="3">
    <source>
        <dbReference type="Proteomes" id="UP000670092"/>
    </source>
</evidence>
<feature type="transmembrane region" description="Helical" evidence="1">
    <location>
        <begin position="78"/>
        <end position="97"/>
    </location>
</feature>
<comment type="caution">
    <text evidence="2">The sequence shown here is derived from an EMBL/GenBank/DDBJ whole genome shotgun (WGS) entry which is preliminary data.</text>
</comment>
<name>A0A8H7Z816_AJECA</name>
<feature type="transmembrane region" description="Helical" evidence="1">
    <location>
        <begin position="41"/>
        <end position="66"/>
    </location>
</feature>
<sequence>MSKPSTIFLFLRISASLISITGAIGLGWATGVLSSPDTGPFAETIGICSFSISALWSLIALSLSFFVGNDRIHPAVGVTLDLLLGLFAIVGGIYVSISPFSDADWINCSRGRWTSICGNPAERSSVIWRFLAAAFCSTNG</sequence>
<dbReference type="Proteomes" id="UP000670092">
    <property type="component" value="Unassembled WGS sequence"/>
</dbReference>
<dbReference type="VEuPathDB" id="FungiDB:I7I52_02799"/>
<keyword evidence="1" id="KW-0812">Transmembrane</keyword>
<evidence type="ECO:0000256" key="1">
    <source>
        <dbReference type="SAM" id="Phobius"/>
    </source>
</evidence>
<keyword evidence="1" id="KW-0472">Membrane</keyword>
<dbReference type="OrthoDB" id="4186131at2759"/>
<feature type="transmembrane region" description="Helical" evidence="1">
    <location>
        <begin position="7"/>
        <end position="29"/>
    </location>
</feature>